<keyword evidence="10 14" id="KW-0547">Nucleotide-binding</keyword>
<dbReference type="GO" id="GO:0043752">
    <property type="term" value="F:adenosylcobinamide kinase activity"/>
    <property type="evidence" value="ECO:0007669"/>
    <property type="project" value="UniProtKB-EC"/>
</dbReference>
<dbReference type="SUPFAM" id="SSF52540">
    <property type="entry name" value="P-loop containing nucleoside triphosphate hydrolases"/>
    <property type="match status" value="1"/>
</dbReference>
<evidence type="ECO:0000256" key="8">
    <source>
        <dbReference type="ARBA" id="ARBA00022573"/>
    </source>
</evidence>
<evidence type="ECO:0000256" key="7">
    <source>
        <dbReference type="ARBA" id="ARBA00007490"/>
    </source>
</evidence>
<keyword evidence="11 14" id="KW-0418">Kinase</keyword>
<dbReference type="InterPro" id="IPR027417">
    <property type="entry name" value="P-loop_NTPase"/>
</dbReference>
<evidence type="ECO:0000256" key="12">
    <source>
        <dbReference type="ARBA" id="ARBA00022840"/>
    </source>
</evidence>
<keyword evidence="17" id="KW-0548">Nucleotidyltransferase</keyword>
<evidence type="ECO:0000256" key="5">
    <source>
        <dbReference type="ARBA" id="ARBA00004692"/>
    </source>
</evidence>
<keyword evidence="9 14" id="KW-0808">Transferase</keyword>
<keyword evidence="13 14" id="KW-0342">GTP-binding</keyword>
<evidence type="ECO:0000256" key="11">
    <source>
        <dbReference type="ARBA" id="ARBA00022777"/>
    </source>
</evidence>
<evidence type="ECO:0000256" key="9">
    <source>
        <dbReference type="ARBA" id="ARBA00022679"/>
    </source>
</evidence>
<dbReference type="NCBIfam" id="NF004469">
    <property type="entry name" value="PRK05800.1"/>
    <property type="match status" value="1"/>
</dbReference>
<dbReference type="KEGG" id="spzr:G5C33_04165"/>
<feature type="binding site" evidence="16">
    <location>
        <begin position="50"/>
        <end position="53"/>
    </location>
    <ligand>
        <name>GTP</name>
        <dbReference type="ChEBI" id="CHEBI:37565"/>
    </ligand>
</feature>
<dbReference type="InterPro" id="IPR003203">
    <property type="entry name" value="CobU/CobP"/>
</dbReference>
<feature type="active site" description="GMP-histidine intermediate" evidence="15">
    <location>
        <position position="49"/>
    </location>
</feature>
<dbReference type="Proteomes" id="UP000501568">
    <property type="component" value="Chromosome"/>
</dbReference>
<evidence type="ECO:0000313" key="18">
    <source>
        <dbReference type="Proteomes" id="UP000501568"/>
    </source>
</evidence>
<evidence type="ECO:0000256" key="3">
    <source>
        <dbReference type="ARBA" id="ARBA00001522"/>
    </source>
</evidence>
<name>A0A6G6Y3B3_9SPHN</name>
<accession>A0A6G6Y3B3</accession>
<dbReference type="EC" id="2.7.1.156" evidence="14"/>
<keyword evidence="12 14" id="KW-0067">ATP-binding</keyword>
<dbReference type="EMBL" id="CP049109">
    <property type="protein sequence ID" value="QIG79056.1"/>
    <property type="molecule type" value="Genomic_DNA"/>
</dbReference>
<dbReference type="Gene3D" id="3.40.50.300">
    <property type="entry name" value="P-loop containing nucleotide triphosphate hydrolases"/>
    <property type="match status" value="1"/>
</dbReference>
<protein>
    <recommendedName>
        <fullName evidence="14">Bifunctional adenosylcobalamin biosynthesis protein</fullName>
        <ecNumber evidence="14">2.7.1.156</ecNumber>
        <ecNumber evidence="14">2.7.7.62</ecNumber>
    </recommendedName>
</protein>
<dbReference type="PANTHER" id="PTHR34848:SF1">
    <property type="entry name" value="BIFUNCTIONAL ADENOSYLCOBALAMIN BIOSYNTHESIS PROTEIN COBU"/>
    <property type="match status" value="1"/>
</dbReference>
<dbReference type="GO" id="GO:0008820">
    <property type="term" value="F:cobinamide phosphate guanylyltransferase activity"/>
    <property type="evidence" value="ECO:0007669"/>
    <property type="project" value="UniProtKB-UniRule"/>
</dbReference>
<dbReference type="GO" id="GO:0009236">
    <property type="term" value="P:cobalamin biosynthetic process"/>
    <property type="evidence" value="ECO:0007669"/>
    <property type="project" value="UniProtKB-UniRule"/>
</dbReference>
<dbReference type="EC" id="2.7.7.62" evidence="14"/>
<organism evidence="17 18">
    <name type="scientific">Stakelama tenebrarum</name>
    <dbReference type="NCBI Taxonomy" id="2711215"/>
    <lineage>
        <taxon>Bacteria</taxon>
        <taxon>Pseudomonadati</taxon>
        <taxon>Pseudomonadota</taxon>
        <taxon>Alphaproteobacteria</taxon>
        <taxon>Sphingomonadales</taxon>
        <taxon>Sphingomonadaceae</taxon>
        <taxon>Stakelama</taxon>
    </lineage>
</organism>
<feature type="binding site" evidence="16">
    <location>
        <position position="83"/>
    </location>
    <ligand>
        <name>GTP</name>
        <dbReference type="ChEBI" id="CHEBI:37565"/>
    </ligand>
</feature>
<keyword evidence="8 14" id="KW-0169">Cobalamin biosynthesis</keyword>
<evidence type="ECO:0000256" key="6">
    <source>
        <dbReference type="ARBA" id="ARBA00005159"/>
    </source>
</evidence>
<evidence type="ECO:0000256" key="13">
    <source>
        <dbReference type="ARBA" id="ARBA00023134"/>
    </source>
</evidence>
<feature type="binding site" evidence="16">
    <location>
        <position position="61"/>
    </location>
    <ligand>
        <name>GTP</name>
        <dbReference type="ChEBI" id="CHEBI:37565"/>
    </ligand>
</feature>
<evidence type="ECO:0000256" key="15">
    <source>
        <dbReference type="PIRSR" id="PIRSR006135-1"/>
    </source>
</evidence>
<evidence type="ECO:0000256" key="2">
    <source>
        <dbReference type="ARBA" id="ARBA00000711"/>
    </source>
</evidence>
<dbReference type="GO" id="GO:0005524">
    <property type="term" value="F:ATP binding"/>
    <property type="evidence" value="ECO:0007669"/>
    <property type="project" value="UniProtKB-UniRule"/>
</dbReference>
<evidence type="ECO:0000256" key="16">
    <source>
        <dbReference type="PIRSR" id="PIRSR006135-2"/>
    </source>
</evidence>
<comment type="pathway">
    <text evidence="6 14">Cofactor biosynthesis; adenosylcobalamin biosynthesis; adenosylcobalamin from cob(II)yrinate a,c-diamide: step 5/7.</text>
</comment>
<dbReference type="PIRSF" id="PIRSF006135">
    <property type="entry name" value="CobU"/>
    <property type="match status" value="1"/>
</dbReference>
<feature type="binding site" evidence="16">
    <location>
        <begin position="33"/>
        <end position="35"/>
    </location>
    <ligand>
        <name>GTP</name>
        <dbReference type="ChEBI" id="CHEBI:37565"/>
    </ligand>
</feature>
<dbReference type="UniPathway" id="UPA00148">
    <property type="reaction ID" value="UER00236"/>
</dbReference>
<dbReference type="CDD" id="cd00544">
    <property type="entry name" value="CobU"/>
    <property type="match status" value="1"/>
</dbReference>
<dbReference type="GO" id="GO:0005525">
    <property type="term" value="F:GTP binding"/>
    <property type="evidence" value="ECO:0007669"/>
    <property type="project" value="UniProtKB-UniRule"/>
</dbReference>
<dbReference type="PANTHER" id="PTHR34848">
    <property type="match status" value="1"/>
</dbReference>
<comment type="function">
    <text evidence="4 14">Catalyzes ATP-dependent phosphorylation of adenosylcobinamide and addition of GMP to adenosylcobinamide phosphate.</text>
</comment>
<comment type="catalytic activity">
    <reaction evidence="1 14">
        <text>adenosylcob(III)inamide + ATP = adenosylcob(III)inamide phosphate + ADP + H(+)</text>
        <dbReference type="Rhea" id="RHEA:15769"/>
        <dbReference type="ChEBI" id="CHEBI:2480"/>
        <dbReference type="ChEBI" id="CHEBI:15378"/>
        <dbReference type="ChEBI" id="CHEBI:30616"/>
        <dbReference type="ChEBI" id="CHEBI:58502"/>
        <dbReference type="ChEBI" id="CHEBI:456216"/>
        <dbReference type="EC" id="2.7.1.156"/>
    </reaction>
</comment>
<dbReference type="AlphaFoldDB" id="A0A6G6Y3B3"/>
<evidence type="ECO:0000256" key="14">
    <source>
        <dbReference type="PIRNR" id="PIRNR006135"/>
    </source>
</evidence>
<gene>
    <name evidence="17" type="primary">cobU</name>
    <name evidence="17" type="ORF">G5C33_04165</name>
</gene>
<comment type="catalytic activity">
    <reaction evidence="3">
        <text>adenosylcob(III)inamide + GTP = adenosylcob(III)inamide phosphate + GDP + H(+)</text>
        <dbReference type="Rhea" id="RHEA:15765"/>
        <dbReference type="ChEBI" id="CHEBI:2480"/>
        <dbReference type="ChEBI" id="CHEBI:15378"/>
        <dbReference type="ChEBI" id="CHEBI:37565"/>
        <dbReference type="ChEBI" id="CHEBI:58189"/>
        <dbReference type="ChEBI" id="CHEBI:58502"/>
        <dbReference type="EC" id="2.7.1.156"/>
    </reaction>
</comment>
<evidence type="ECO:0000256" key="10">
    <source>
        <dbReference type="ARBA" id="ARBA00022741"/>
    </source>
</evidence>
<proteinExistence type="inferred from homology"/>
<evidence type="ECO:0000313" key="17">
    <source>
        <dbReference type="EMBL" id="QIG79056.1"/>
    </source>
</evidence>
<sequence>MKSLLVLGGARSGKSRHAQGRVEALPGSLAFIATAQSFDAEMEARIQKHRADRSDRWHTIEAPFALADSIRAAATDHDAILVDCLTLWLSNCLLADHDLDTASEALQAAIAACPVPIALVANEVGLGIVPENALARRFRDEAGRLNQAVANAVEEAVFIAAGLPVTLKPARKQGRADANPAPCSMR</sequence>
<comment type="catalytic activity">
    <reaction evidence="2 14">
        <text>adenosylcob(III)inamide phosphate + GTP + H(+) = adenosylcob(III)inamide-GDP + diphosphate</text>
        <dbReference type="Rhea" id="RHEA:22712"/>
        <dbReference type="ChEBI" id="CHEBI:15378"/>
        <dbReference type="ChEBI" id="CHEBI:33019"/>
        <dbReference type="ChEBI" id="CHEBI:37565"/>
        <dbReference type="ChEBI" id="CHEBI:58502"/>
        <dbReference type="ChEBI" id="CHEBI:60487"/>
        <dbReference type="EC" id="2.7.7.62"/>
    </reaction>
</comment>
<evidence type="ECO:0000256" key="4">
    <source>
        <dbReference type="ARBA" id="ARBA00003889"/>
    </source>
</evidence>
<feature type="binding site" evidence="16">
    <location>
        <begin position="8"/>
        <end position="15"/>
    </location>
    <ligand>
        <name>GTP</name>
        <dbReference type="ChEBI" id="CHEBI:37565"/>
    </ligand>
</feature>
<reference evidence="17 18" key="1">
    <citation type="submission" date="2020-02" db="EMBL/GenBank/DDBJ databases">
        <authorList>
            <person name="Zheng R.K."/>
            <person name="Sun C.M."/>
        </authorList>
    </citation>
    <scope>NUCLEOTIDE SEQUENCE [LARGE SCALE GENOMIC DNA]</scope>
    <source>
        <strain evidence="18">zrk23</strain>
    </source>
</reference>
<dbReference type="Pfam" id="PF02283">
    <property type="entry name" value="CobU"/>
    <property type="match status" value="1"/>
</dbReference>
<comment type="similarity">
    <text evidence="7 14">Belongs to the CobU/CobP family.</text>
</comment>
<dbReference type="RefSeq" id="WP_165326058.1">
    <property type="nucleotide sequence ID" value="NZ_CP049109.1"/>
</dbReference>
<keyword evidence="18" id="KW-1185">Reference proteome</keyword>
<evidence type="ECO:0000256" key="1">
    <source>
        <dbReference type="ARBA" id="ARBA00000312"/>
    </source>
</evidence>
<comment type="pathway">
    <text evidence="5 14">Cofactor biosynthesis; adenosylcobalamin biosynthesis; adenosylcobalamin from cob(II)yrinate a,c-diamide: step 6/7.</text>
</comment>